<reference evidence="1 2" key="1">
    <citation type="submission" date="2016-03" db="EMBL/GenBank/DDBJ databases">
        <title>EvidentialGene: Evidence-directed Construction of Genes on Genomes.</title>
        <authorList>
            <person name="Gilbert D.G."/>
            <person name="Choi J.-H."/>
            <person name="Mockaitis K."/>
            <person name="Colbourne J."/>
            <person name="Pfrender M."/>
        </authorList>
    </citation>
    <scope>NUCLEOTIDE SEQUENCE [LARGE SCALE GENOMIC DNA]</scope>
    <source>
        <strain evidence="1 2">Xinb3</strain>
        <tissue evidence="1">Complete organism</tissue>
    </source>
</reference>
<keyword evidence="2" id="KW-1185">Reference proteome</keyword>
<name>A0A164JQS4_9CRUS</name>
<dbReference type="AlphaFoldDB" id="A0A164JQS4"/>
<protein>
    <submittedName>
        <fullName evidence="1">Uncharacterized protein</fullName>
    </submittedName>
</protein>
<evidence type="ECO:0000313" key="2">
    <source>
        <dbReference type="Proteomes" id="UP000076858"/>
    </source>
</evidence>
<dbReference type="OrthoDB" id="6371737at2759"/>
<sequence length="299" mass="33683">LPCLKRIQGHFPKKKIQDCQKEVVLIWKDIKNESELELKVDCLFKKWNSFSLKKKGRLLNLWSKQNALTSTKNNVQNVLNDSQLNTTLTVEPIALEFMPDSDQILEHEIAGEDIPEAATSTKAVQNAIPSVIKPKPAQEQIKTQISIINSDLIKLAKLCKTNPEIQTVLSIRNKPGKPRLEVDQPLLLKAIIDIAVHGSVAHEKRQADIYRSIKTLDDLTQQLKNDGFNISRSGVYIRLPPKRSTSIEGKRHVSTVLVKLIRAQNDCHSNHIDGKFCATTLKYLEELSSILGPTEVCFL</sequence>
<dbReference type="EMBL" id="LRGB01004073">
    <property type="protein sequence ID" value="KZS02564.1"/>
    <property type="molecule type" value="Genomic_DNA"/>
</dbReference>
<gene>
    <name evidence="1" type="ORF">APZ42_000351</name>
</gene>
<accession>A0A164JQS4</accession>
<evidence type="ECO:0000313" key="1">
    <source>
        <dbReference type="EMBL" id="KZS02564.1"/>
    </source>
</evidence>
<dbReference type="PANTHER" id="PTHR46954:SF1">
    <property type="entry name" value="C2H2-TYPE DOMAIN-CONTAINING PROTEIN"/>
    <property type="match status" value="1"/>
</dbReference>
<organism evidence="1 2">
    <name type="scientific">Daphnia magna</name>
    <dbReference type="NCBI Taxonomy" id="35525"/>
    <lineage>
        <taxon>Eukaryota</taxon>
        <taxon>Metazoa</taxon>
        <taxon>Ecdysozoa</taxon>
        <taxon>Arthropoda</taxon>
        <taxon>Crustacea</taxon>
        <taxon>Branchiopoda</taxon>
        <taxon>Diplostraca</taxon>
        <taxon>Cladocera</taxon>
        <taxon>Anomopoda</taxon>
        <taxon>Daphniidae</taxon>
        <taxon>Daphnia</taxon>
    </lineage>
</organism>
<dbReference type="Proteomes" id="UP000076858">
    <property type="component" value="Unassembled WGS sequence"/>
</dbReference>
<dbReference type="PANTHER" id="PTHR46954">
    <property type="entry name" value="C2H2-TYPE DOMAIN-CONTAINING PROTEIN"/>
    <property type="match status" value="1"/>
</dbReference>
<comment type="caution">
    <text evidence="1">The sequence shown here is derived from an EMBL/GenBank/DDBJ whole genome shotgun (WGS) entry which is preliminary data.</text>
</comment>
<proteinExistence type="predicted"/>
<feature type="non-terminal residue" evidence="1">
    <location>
        <position position="1"/>
    </location>
</feature>